<dbReference type="AlphaFoldDB" id="A0A915MPI9"/>
<dbReference type="CDD" id="cd00200">
    <property type="entry name" value="WD40"/>
    <property type="match status" value="1"/>
</dbReference>
<keyword evidence="2" id="KW-0677">Repeat</keyword>
<feature type="repeat" description="WD" evidence="5">
    <location>
        <begin position="492"/>
        <end position="526"/>
    </location>
</feature>
<dbReference type="GO" id="GO:0030864">
    <property type="term" value="C:cortical actin cytoskeleton"/>
    <property type="evidence" value="ECO:0007669"/>
    <property type="project" value="TreeGrafter"/>
</dbReference>
<evidence type="ECO:0000256" key="3">
    <source>
        <dbReference type="ARBA" id="ARBA00038366"/>
    </source>
</evidence>
<dbReference type="SUPFAM" id="SSF50978">
    <property type="entry name" value="WD40 repeat-like"/>
    <property type="match status" value="1"/>
</dbReference>
<evidence type="ECO:0000256" key="6">
    <source>
        <dbReference type="SAM" id="Coils"/>
    </source>
</evidence>
<feature type="repeat" description="WD" evidence="5">
    <location>
        <begin position="537"/>
        <end position="578"/>
    </location>
</feature>
<feature type="coiled-coil region" evidence="6">
    <location>
        <begin position="585"/>
        <end position="862"/>
    </location>
</feature>
<dbReference type="GO" id="GO:0030833">
    <property type="term" value="P:regulation of actin filament polymerization"/>
    <property type="evidence" value="ECO:0007669"/>
    <property type="project" value="UniProtKB-ARBA"/>
</dbReference>
<dbReference type="PANTHER" id="PTHR19856">
    <property type="entry name" value="WD-REPEATCONTAINING PROTEIN WDR1"/>
    <property type="match status" value="1"/>
</dbReference>
<dbReference type="SMART" id="SM00320">
    <property type="entry name" value="WD40"/>
    <property type="match status" value="9"/>
</dbReference>
<feature type="repeat" description="WD" evidence="5">
    <location>
        <begin position="59"/>
        <end position="100"/>
    </location>
</feature>
<dbReference type="InterPro" id="IPR020472">
    <property type="entry name" value="WD40_PAC1"/>
</dbReference>
<dbReference type="PRINTS" id="PR00320">
    <property type="entry name" value="GPROTEINBRPT"/>
</dbReference>
<dbReference type="PROSITE" id="PS50082">
    <property type="entry name" value="WD_REPEATS_2"/>
    <property type="match status" value="5"/>
</dbReference>
<organism evidence="7 8">
    <name type="scientific">Meloidogyne javanica</name>
    <name type="common">Root-knot nematode worm</name>
    <dbReference type="NCBI Taxonomy" id="6303"/>
    <lineage>
        <taxon>Eukaryota</taxon>
        <taxon>Metazoa</taxon>
        <taxon>Ecdysozoa</taxon>
        <taxon>Nematoda</taxon>
        <taxon>Chromadorea</taxon>
        <taxon>Rhabditida</taxon>
        <taxon>Tylenchina</taxon>
        <taxon>Tylenchomorpha</taxon>
        <taxon>Tylenchoidea</taxon>
        <taxon>Meloidogynidae</taxon>
        <taxon>Meloidogyninae</taxon>
        <taxon>Meloidogyne</taxon>
        <taxon>Meloidogyne incognita group</taxon>
    </lineage>
</organism>
<sequence length="921" mass="105049">MTSESEEYKHEFTLPSLPRTTRGLPLPLSASPDGNKFVYCAGNSVFIRDSNQIFDCDVYTEHSTLTQVAKYAPSGFYIASGDKHGKIRIWDTTQSTHILKAEYALINGPIRDIAWSEDSKRMAVVGEGKERFGHVFLFDTGTSNGNLSGQSKAMTSIDFRWTRPYRLVILFEGTEGTKIGELVDSSDTACKEAAHAGGVFALCWNSDGKRLVTASGDKTLKIWNVADKKIIGKIRFGTTVDDQQLGVVWLRDRIVSCSLSGFLNYVDPETLTITKILKGHNKSITAMALASDGENVFTADFEGNITRWKLSDGSSERLTPTIHKSQISSLKLLNDGTLISTGWDDTIAFTEKALNITDNAQPISHKLTSQPRGVDSTKDGKTVAVVTQRAILIFTDKRLLKTNEIKYEGMCIAISPEGNLLAVGGNDGNVHVYALSTSDSSLTEKQKLSHGGALTSVNFSPDGKYLVATDIAKKVVPYNVNNGFKVASEKSWSFHTARINCSAWSSNSRYIVTGSLDTNIMVWDLEQSGEHPLLIRGAHQMSAINCVAFLPDGKRILSVGQDANIRIWNVEKDKTNLAFQLILAKLDLVGELDDYKNKMVKLEEERYLVENELFKVKEDFEKLKEENEKIFEEKLELLKELEENKLKIEKYEEDKEMELINLAKLKNENEGIFKVKNKLLEENKIRIMKIEEENKELNKKLKNSENQIYQLRREITQNKRNYEQAIKLKEINKVRDNKIVELTSELDKLNKENKRILTNSTKQNFSENNPTLENQTLIKQLQNYLQKEVEQQEEKIKYLELDKFKKEEEIKILRENLEENKNDYENKLAKMEEERYLALDEFLKIKEEFEKLKNEKEKISKEKIGLLITERLEKNNLTLLSEEDYKKLTSTLDTCKYIISQLRQKISENKKNYEQEIKVNF</sequence>
<dbReference type="InterPro" id="IPR036322">
    <property type="entry name" value="WD40_repeat_dom_sf"/>
</dbReference>
<proteinExistence type="inferred from homology"/>
<feature type="repeat" description="WD" evidence="5">
    <location>
        <begin position="192"/>
        <end position="233"/>
    </location>
</feature>
<dbReference type="GO" id="GO:0051015">
    <property type="term" value="F:actin filament binding"/>
    <property type="evidence" value="ECO:0007669"/>
    <property type="project" value="TreeGrafter"/>
</dbReference>
<name>A0A915MPI9_MELJA</name>
<dbReference type="FunFam" id="2.130.10.10:FF:000167">
    <property type="entry name" value="Actin-interacting protein 1"/>
    <property type="match status" value="1"/>
</dbReference>
<evidence type="ECO:0000256" key="5">
    <source>
        <dbReference type="PROSITE-ProRule" id="PRU00221"/>
    </source>
</evidence>
<dbReference type="SUPFAM" id="SSF117289">
    <property type="entry name" value="Nucleoporin domain"/>
    <property type="match status" value="1"/>
</dbReference>
<dbReference type="GO" id="GO:0030042">
    <property type="term" value="P:actin filament depolymerization"/>
    <property type="evidence" value="ECO:0007669"/>
    <property type="project" value="TreeGrafter"/>
</dbReference>
<dbReference type="Pfam" id="PF00400">
    <property type="entry name" value="WD40"/>
    <property type="match status" value="7"/>
</dbReference>
<evidence type="ECO:0000313" key="7">
    <source>
        <dbReference type="Proteomes" id="UP000887561"/>
    </source>
</evidence>
<dbReference type="PANTHER" id="PTHR19856:SF0">
    <property type="entry name" value="WD REPEAT-CONTAINING PROTEIN 1"/>
    <property type="match status" value="1"/>
</dbReference>
<dbReference type="GO" id="GO:0045214">
    <property type="term" value="P:sarcomere organization"/>
    <property type="evidence" value="ECO:0007669"/>
    <property type="project" value="TreeGrafter"/>
</dbReference>
<dbReference type="GO" id="GO:0040011">
    <property type="term" value="P:locomotion"/>
    <property type="evidence" value="ECO:0007669"/>
    <property type="project" value="TreeGrafter"/>
</dbReference>
<comment type="similarity">
    <text evidence="3">Belongs to the WD repeat AIP1 family.</text>
</comment>
<evidence type="ECO:0000313" key="8">
    <source>
        <dbReference type="WBParaSite" id="scaffold4782_cov229.g8669"/>
    </source>
</evidence>
<dbReference type="PROSITE" id="PS00678">
    <property type="entry name" value="WD_REPEATS_1"/>
    <property type="match status" value="3"/>
</dbReference>
<dbReference type="InterPro" id="IPR001680">
    <property type="entry name" value="WD40_rpt"/>
</dbReference>
<evidence type="ECO:0000256" key="1">
    <source>
        <dbReference type="ARBA" id="ARBA00022574"/>
    </source>
</evidence>
<dbReference type="WBParaSite" id="scaffold4782_cov229.g8669">
    <property type="protein sequence ID" value="scaffold4782_cov229.g8669"/>
    <property type="gene ID" value="scaffold4782_cov229.g8669"/>
</dbReference>
<reference evidence="8" key="1">
    <citation type="submission" date="2022-11" db="UniProtKB">
        <authorList>
            <consortium name="WormBaseParasite"/>
        </authorList>
    </citation>
    <scope>IDENTIFICATION</scope>
</reference>
<keyword evidence="7" id="KW-1185">Reference proteome</keyword>
<dbReference type="PROSITE" id="PS50294">
    <property type="entry name" value="WD_REPEATS_REGION"/>
    <property type="match status" value="5"/>
</dbReference>
<dbReference type="Proteomes" id="UP000887561">
    <property type="component" value="Unplaced"/>
</dbReference>
<dbReference type="Gene3D" id="2.130.10.10">
    <property type="entry name" value="YVTN repeat-like/Quinoprotein amine dehydrogenase"/>
    <property type="match status" value="3"/>
</dbReference>
<keyword evidence="1 5" id="KW-0853">WD repeat</keyword>
<feature type="repeat" description="WD" evidence="5">
    <location>
        <begin position="277"/>
        <end position="318"/>
    </location>
</feature>
<evidence type="ECO:0000256" key="2">
    <source>
        <dbReference type="ARBA" id="ARBA00022737"/>
    </source>
</evidence>
<protein>
    <recommendedName>
        <fullName evidence="4">Actin-interacting protein 1</fullName>
    </recommendedName>
</protein>
<dbReference type="InterPro" id="IPR019775">
    <property type="entry name" value="WD40_repeat_CS"/>
</dbReference>
<keyword evidence="6" id="KW-0175">Coiled coil</keyword>
<dbReference type="GO" id="GO:0030834">
    <property type="term" value="P:regulation of actin filament depolymerization"/>
    <property type="evidence" value="ECO:0007669"/>
    <property type="project" value="UniProtKB-ARBA"/>
</dbReference>
<dbReference type="InterPro" id="IPR015943">
    <property type="entry name" value="WD40/YVTN_repeat-like_dom_sf"/>
</dbReference>
<accession>A0A915MPI9</accession>
<evidence type="ECO:0000256" key="4">
    <source>
        <dbReference type="ARBA" id="ARBA00067845"/>
    </source>
</evidence>